<dbReference type="AlphaFoldDB" id="A0A9P7RA65"/>
<proteinExistence type="predicted"/>
<gene>
    <name evidence="2" type="ORF">JMJ77_002756</name>
</gene>
<sequence length="85" mass="9458">MTCIGWKARLLIRPALPTYVSIPCGAWPRDQGAIFWERSLRLYSLPPPYAKLIIASVMFKSYHASVSQPSKSPRIPPTGMAPNDS</sequence>
<feature type="region of interest" description="Disordered" evidence="1">
    <location>
        <begin position="65"/>
        <end position="85"/>
    </location>
</feature>
<evidence type="ECO:0000313" key="3">
    <source>
        <dbReference type="Proteomes" id="UP000699042"/>
    </source>
</evidence>
<dbReference type="EMBL" id="JAESDN010000004">
    <property type="protein sequence ID" value="KAG7052148.1"/>
    <property type="molecule type" value="Genomic_DNA"/>
</dbReference>
<accession>A0A9P7RA65</accession>
<organism evidence="2 3">
    <name type="scientific">Colletotrichum scovillei</name>
    <dbReference type="NCBI Taxonomy" id="1209932"/>
    <lineage>
        <taxon>Eukaryota</taxon>
        <taxon>Fungi</taxon>
        <taxon>Dikarya</taxon>
        <taxon>Ascomycota</taxon>
        <taxon>Pezizomycotina</taxon>
        <taxon>Sordariomycetes</taxon>
        <taxon>Hypocreomycetidae</taxon>
        <taxon>Glomerellales</taxon>
        <taxon>Glomerellaceae</taxon>
        <taxon>Colletotrichum</taxon>
        <taxon>Colletotrichum acutatum species complex</taxon>
    </lineage>
</organism>
<name>A0A9P7RA65_9PEZI</name>
<reference evidence="2" key="1">
    <citation type="submission" date="2021-05" db="EMBL/GenBank/DDBJ databases">
        <title>Comparative genomics of three Colletotrichum scovillei strains and genetic complementation revealed genes involved fungal growth and virulence on chili pepper.</title>
        <authorList>
            <person name="Hsieh D.-K."/>
            <person name="Chuang S.-C."/>
            <person name="Chen C.-Y."/>
            <person name="Chao Y.-T."/>
            <person name="Lu M.-Y.J."/>
            <person name="Lee M.-H."/>
            <person name="Shih M.-C."/>
        </authorList>
    </citation>
    <scope>NUCLEOTIDE SEQUENCE</scope>
    <source>
        <strain evidence="2">Coll-153</strain>
    </source>
</reference>
<protein>
    <submittedName>
        <fullName evidence="2">Uncharacterized protein</fullName>
    </submittedName>
</protein>
<evidence type="ECO:0000256" key="1">
    <source>
        <dbReference type="SAM" id="MobiDB-lite"/>
    </source>
</evidence>
<keyword evidence="3" id="KW-1185">Reference proteome</keyword>
<comment type="caution">
    <text evidence="2">The sequence shown here is derived from an EMBL/GenBank/DDBJ whole genome shotgun (WGS) entry which is preliminary data.</text>
</comment>
<dbReference type="Proteomes" id="UP000699042">
    <property type="component" value="Unassembled WGS sequence"/>
</dbReference>
<evidence type="ECO:0000313" key="2">
    <source>
        <dbReference type="EMBL" id="KAG7052148.1"/>
    </source>
</evidence>